<reference evidence="3 4" key="1">
    <citation type="submission" date="2018-09" db="EMBL/GenBank/DDBJ databases">
        <title>Draft genome of Simplicispira sp. NY-02.</title>
        <authorList>
            <person name="Im W.T."/>
        </authorList>
    </citation>
    <scope>NUCLEOTIDE SEQUENCE [LARGE SCALE GENOMIC DNA]</scope>
    <source>
        <strain evidence="3 4">NY-02</strain>
    </source>
</reference>
<dbReference type="EMBL" id="QXJC01000001">
    <property type="protein sequence ID" value="RID99701.1"/>
    <property type="molecule type" value="Genomic_DNA"/>
</dbReference>
<keyword evidence="4" id="KW-1185">Reference proteome</keyword>
<sequence length="297" mass="31822">MPGQERSTLNPPQERSPWGLVVAALLVLLAAGGGWWWWQNRAQPAPPPAAISAAPPTTAPVAAPAATPASGPQNLVEALAPPDAALPALAGADDYVAQAITELLGQRQVASFLQVDGLVRRVVATVDNLARAHAPAGMWPVQPAPGRFTVQGEGEGARIALDNAARYSAVVQWIEGVDLPRAVALYARLYPLFQQAYEELGYPGRYFNDRVVAVIDHLLAAPEPAEPVRVQLTEVKGEWSSTRPWVRYEFADPQLQALSSGQKIMVRVGLVNERRLKARLKALRALVATGVVAKAKP</sequence>
<protein>
    <submittedName>
        <fullName evidence="3">DUF3014 domain-containing protein</fullName>
    </submittedName>
</protein>
<evidence type="ECO:0000256" key="2">
    <source>
        <dbReference type="SAM" id="Phobius"/>
    </source>
</evidence>
<dbReference type="Proteomes" id="UP000266302">
    <property type="component" value="Unassembled WGS sequence"/>
</dbReference>
<dbReference type="InterPro" id="IPR021382">
    <property type="entry name" value="DUF3014"/>
</dbReference>
<dbReference type="Pfam" id="PF11219">
    <property type="entry name" value="DUF3014"/>
    <property type="match status" value="1"/>
</dbReference>
<dbReference type="AlphaFoldDB" id="A0A398CD15"/>
<name>A0A398CD15_9BURK</name>
<evidence type="ECO:0000313" key="4">
    <source>
        <dbReference type="Proteomes" id="UP000266302"/>
    </source>
</evidence>
<keyword evidence="2" id="KW-0472">Membrane</keyword>
<feature type="transmembrane region" description="Helical" evidence="2">
    <location>
        <begin position="20"/>
        <end position="38"/>
    </location>
</feature>
<gene>
    <name evidence="3" type="ORF">D3F03_04715</name>
</gene>
<feature type="compositionally biased region" description="Low complexity" evidence="1">
    <location>
        <begin position="50"/>
        <end position="69"/>
    </location>
</feature>
<keyword evidence="2" id="KW-1133">Transmembrane helix</keyword>
<organism evidence="3 4">
    <name type="scientific">Simplicispira hankyongi</name>
    <dbReference type="NCBI Taxonomy" id="2315688"/>
    <lineage>
        <taxon>Bacteria</taxon>
        <taxon>Pseudomonadati</taxon>
        <taxon>Pseudomonadota</taxon>
        <taxon>Betaproteobacteria</taxon>
        <taxon>Burkholderiales</taxon>
        <taxon>Comamonadaceae</taxon>
        <taxon>Simplicispira</taxon>
    </lineage>
</organism>
<accession>A0A398CD15</accession>
<feature type="region of interest" description="Disordered" evidence="1">
    <location>
        <begin position="46"/>
        <end position="70"/>
    </location>
</feature>
<dbReference type="OrthoDB" id="5502479at2"/>
<keyword evidence="2" id="KW-0812">Transmembrane</keyword>
<evidence type="ECO:0000313" key="3">
    <source>
        <dbReference type="EMBL" id="RID99701.1"/>
    </source>
</evidence>
<dbReference type="RefSeq" id="WP_119108147.1">
    <property type="nucleotide sequence ID" value="NZ_QXJC01000001.1"/>
</dbReference>
<comment type="caution">
    <text evidence="3">The sequence shown here is derived from an EMBL/GenBank/DDBJ whole genome shotgun (WGS) entry which is preliminary data.</text>
</comment>
<evidence type="ECO:0000256" key="1">
    <source>
        <dbReference type="SAM" id="MobiDB-lite"/>
    </source>
</evidence>
<proteinExistence type="predicted"/>